<gene>
    <name evidence="11" type="primary">LOC104758710</name>
</gene>
<comment type="subcellular location">
    <subcellularLocation>
        <location evidence="1">Membrane</location>
    </subcellularLocation>
</comment>
<dbReference type="CDD" id="cd00030">
    <property type="entry name" value="C2"/>
    <property type="match status" value="1"/>
</dbReference>
<feature type="transmembrane region" description="Helical" evidence="7">
    <location>
        <begin position="28"/>
        <end position="45"/>
    </location>
</feature>
<feature type="compositionally biased region" description="Polar residues" evidence="6">
    <location>
        <begin position="420"/>
        <end position="430"/>
    </location>
</feature>
<dbReference type="Pfam" id="PF00168">
    <property type="entry name" value="C2"/>
    <property type="match status" value="1"/>
</dbReference>
<dbReference type="Gene3D" id="2.60.40.150">
    <property type="entry name" value="C2 domain"/>
    <property type="match status" value="1"/>
</dbReference>
<dbReference type="InterPro" id="IPR000008">
    <property type="entry name" value="C2_dom"/>
</dbReference>
<evidence type="ECO:0000313" key="10">
    <source>
        <dbReference type="Proteomes" id="UP000694864"/>
    </source>
</evidence>
<evidence type="ECO:0000256" key="3">
    <source>
        <dbReference type="ARBA" id="ARBA00023055"/>
    </source>
</evidence>
<dbReference type="PROSITE" id="PS51847">
    <property type="entry name" value="SMP"/>
    <property type="match status" value="1"/>
</dbReference>
<evidence type="ECO:0000256" key="2">
    <source>
        <dbReference type="ARBA" id="ARBA00022448"/>
    </source>
</evidence>
<reference evidence="10" key="1">
    <citation type="journal article" date="2014" name="Nat. Commun.">
        <title>The emerging biofuel crop Camelina sativa retains a highly undifferentiated hexaploid genome structure.</title>
        <authorList>
            <person name="Kagale S."/>
            <person name="Koh C."/>
            <person name="Nixon J."/>
            <person name="Bollina V."/>
            <person name="Clarke W.E."/>
            <person name="Tuteja R."/>
            <person name="Spillane C."/>
            <person name="Robinson S.J."/>
            <person name="Links M.G."/>
            <person name="Clarke C."/>
            <person name="Higgins E.E."/>
            <person name="Huebert T."/>
            <person name="Sharpe A.G."/>
            <person name="Parkin I.A."/>
        </authorList>
    </citation>
    <scope>NUCLEOTIDE SEQUENCE [LARGE SCALE GENOMIC DNA]</scope>
    <source>
        <strain evidence="10">cv. DH55</strain>
    </source>
</reference>
<protein>
    <submittedName>
        <fullName evidence="11">C2 domain-containing protein At1g53590</fullName>
    </submittedName>
</protein>
<feature type="domain" description="C2" evidence="8">
    <location>
        <begin position="267"/>
        <end position="381"/>
    </location>
</feature>
<name>A0ABM0X370_CAMSA</name>
<feature type="transmembrane region" description="Helical" evidence="7">
    <location>
        <begin position="5"/>
        <end position="22"/>
    </location>
</feature>
<evidence type="ECO:0000256" key="6">
    <source>
        <dbReference type="SAM" id="MobiDB-lite"/>
    </source>
</evidence>
<dbReference type="PROSITE" id="PS50004">
    <property type="entry name" value="C2"/>
    <property type="match status" value="1"/>
</dbReference>
<keyword evidence="2" id="KW-0813">Transport</keyword>
<dbReference type="InterPro" id="IPR052847">
    <property type="entry name" value="Ext_Synaptotagmin/KAHRP-like"/>
</dbReference>
<feature type="region of interest" description="Disordered" evidence="6">
    <location>
        <begin position="416"/>
        <end position="443"/>
    </location>
</feature>
<dbReference type="SMART" id="SM00239">
    <property type="entry name" value="C2"/>
    <property type="match status" value="1"/>
</dbReference>
<dbReference type="SUPFAM" id="SSF49562">
    <property type="entry name" value="C2 domain (Calcium/lipid-binding domain, CaLB)"/>
    <property type="match status" value="1"/>
</dbReference>
<feature type="compositionally biased region" description="Polar residues" evidence="6">
    <location>
        <begin position="483"/>
        <end position="501"/>
    </location>
</feature>
<dbReference type="CDD" id="cd21669">
    <property type="entry name" value="SMP_SF"/>
    <property type="match status" value="1"/>
</dbReference>
<keyword evidence="5 7" id="KW-0472">Membrane</keyword>
<feature type="domain" description="SMP-LTD" evidence="9">
    <location>
        <begin position="68"/>
        <end position="262"/>
    </location>
</feature>
<feature type="region of interest" description="Disordered" evidence="6">
    <location>
        <begin position="469"/>
        <end position="518"/>
    </location>
</feature>
<feature type="compositionally biased region" description="Low complexity" evidence="6">
    <location>
        <begin position="431"/>
        <end position="440"/>
    </location>
</feature>
<evidence type="ECO:0000259" key="9">
    <source>
        <dbReference type="PROSITE" id="PS51847"/>
    </source>
</evidence>
<accession>A0ABM0X370</accession>
<evidence type="ECO:0000313" key="11">
    <source>
        <dbReference type="RefSeq" id="XP_010479932.1"/>
    </source>
</evidence>
<feature type="compositionally biased region" description="Polar residues" evidence="6">
    <location>
        <begin position="686"/>
        <end position="695"/>
    </location>
</feature>
<dbReference type="PANTHER" id="PTHR47042">
    <property type="entry name" value="C2 DOMAIN-CONTAINING PROTEIN-LIKE"/>
    <property type="match status" value="1"/>
</dbReference>
<feature type="compositionally biased region" description="Acidic residues" evidence="6">
    <location>
        <begin position="639"/>
        <end position="652"/>
    </location>
</feature>
<feature type="compositionally biased region" description="Basic and acidic residues" evidence="6">
    <location>
        <begin position="472"/>
        <end position="482"/>
    </location>
</feature>
<evidence type="ECO:0000256" key="5">
    <source>
        <dbReference type="ARBA" id="ARBA00023136"/>
    </source>
</evidence>
<sequence length="755" mass="85469">MESSLIHHIIIVLLLLWFISSLNRSHAFFYFIALIYLYLVHERYVMRLKRTLQFEERKQANQRRVLSDSESVRWMNYAVEKIWPICMEQIASQKILGPIIPWFLDKYRPWTAKKAVIQHLYMGRNPPLLTDIRVLRQSTGDDHLVLELGMNFLAADDMSAILAVKLRKRLGFGMWTKLHLTGMHVEGKVLIGVKFLRRWPFLGRLRVCFAEPPYFQMTVKPIFTHGLDVAVLPGIAGWLDKLLSIAFEQTLVQPNMLVVDMEKFVSPKSENWFFVDEKEPVAHVLVEVFEASDVKPSDLNGFADPYVKGKLGSYRFKTKIQKKTLSPKWHEEFKIPIFTWDSPSILNIEVRDKDRFVDDTLGECSVNIGEFRGGQRSDMWLPLQNIKVGRLHLAITVIEDNGKLSEDPFKRTNLNKEDIQTSFASDTANQSSFSSDRSPSVVDNFEPINVEGQEETAIWVQKPGAEVSQIWEPRKGKSRRLDNQIQRNPNDGSPKNESSSTDENHEGSKNPMKSVGRGLRKIGSVFHRNGKKEEFLIGSIEEESQTESPRINLKAINQKDVGVNFIVEDNLSGPLSGKNLECESLDSEENSGKGHMKDVAKSFLKQAEKSAKQFKHVFSRKGSKKVRDGQQEIVPESDSGTDSDTSDEDDDSFTCVQNLATETGTPRALTRDGNIARTGDDDHADSTTLGNTKEVSSGDIAENLTDVEAKEEKLEGATKPETRDMDAAMNIKTEDEKVETPKNTEEGGEKESSSN</sequence>
<evidence type="ECO:0000256" key="4">
    <source>
        <dbReference type="ARBA" id="ARBA00023121"/>
    </source>
</evidence>
<keyword evidence="10" id="KW-1185">Reference proteome</keyword>
<dbReference type="GeneID" id="104758710"/>
<dbReference type="InterPro" id="IPR035892">
    <property type="entry name" value="C2_domain_sf"/>
</dbReference>
<keyword evidence="7" id="KW-1133">Transmembrane helix</keyword>
<feature type="region of interest" description="Disordered" evidence="6">
    <location>
        <begin position="618"/>
        <end position="755"/>
    </location>
</feature>
<keyword evidence="3" id="KW-0445">Lipid transport</keyword>
<evidence type="ECO:0000256" key="1">
    <source>
        <dbReference type="ARBA" id="ARBA00004370"/>
    </source>
</evidence>
<dbReference type="PANTHER" id="PTHR47042:SF4">
    <property type="entry name" value="OS02G0313700 PROTEIN"/>
    <property type="match status" value="1"/>
</dbReference>
<feature type="compositionally biased region" description="Basic and acidic residues" evidence="6">
    <location>
        <begin position="707"/>
        <end position="755"/>
    </location>
</feature>
<proteinExistence type="predicted"/>
<keyword evidence="4" id="KW-0446">Lipid-binding</keyword>
<organism evidence="10 11">
    <name type="scientific">Camelina sativa</name>
    <name type="common">False flax</name>
    <name type="synonym">Myagrum sativum</name>
    <dbReference type="NCBI Taxonomy" id="90675"/>
    <lineage>
        <taxon>Eukaryota</taxon>
        <taxon>Viridiplantae</taxon>
        <taxon>Streptophyta</taxon>
        <taxon>Embryophyta</taxon>
        <taxon>Tracheophyta</taxon>
        <taxon>Spermatophyta</taxon>
        <taxon>Magnoliopsida</taxon>
        <taxon>eudicotyledons</taxon>
        <taxon>Gunneridae</taxon>
        <taxon>Pentapetalae</taxon>
        <taxon>rosids</taxon>
        <taxon>malvids</taxon>
        <taxon>Brassicales</taxon>
        <taxon>Brassicaceae</taxon>
        <taxon>Camelineae</taxon>
        <taxon>Camelina</taxon>
    </lineage>
</organism>
<reference evidence="11" key="2">
    <citation type="submission" date="2025-08" db="UniProtKB">
        <authorList>
            <consortium name="RefSeq"/>
        </authorList>
    </citation>
    <scope>IDENTIFICATION</scope>
    <source>
        <tissue evidence="11">Leaf</tissue>
    </source>
</reference>
<dbReference type="Proteomes" id="UP000694864">
    <property type="component" value="Chromosome 17"/>
</dbReference>
<keyword evidence="7" id="KW-0812">Transmembrane</keyword>
<evidence type="ECO:0000256" key="7">
    <source>
        <dbReference type="SAM" id="Phobius"/>
    </source>
</evidence>
<dbReference type="RefSeq" id="XP_010479932.1">
    <property type="nucleotide sequence ID" value="XM_010481630.2"/>
</dbReference>
<dbReference type="InterPro" id="IPR031468">
    <property type="entry name" value="SMP_LBD"/>
</dbReference>
<evidence type="ECO:0000259" key="8">
    <source>
        <dbReference type="PROSITE" id="PS50004"/>
    </source>
</evidence>
<feature type="compositionally biased region" description="Polar residues" evidence="6">
    <location>
        <begin position="654"/>
        <end position="664"/>
    </location>
</feature>